<dbReference type="Pfam" id="PF24626">
    <property type="entry name" value="SH3_Tf2-1"/>
    <property type="match status" value="1"/>
</dbReference>
<dbReference type="OMA" id="AMFISAN"/>
<feature type="domain" description="Reverse transcriptase" evidence="17">
    <location>
        <begin position="107"/>
        <end position="286"/>
    </location>
</feature>
<keyword evidence="12" id="KW-0239">DNA-directed DNA polymerase</keyword>
<keyword evidence="9" id="KW-0460">Magnesium</keyword>
<dbReference type="InterPro" id="IPR041373">
    <property type="entry name" value="RT_RNaseH"/>
</dbReference>
<evidence type="ECO:0000256" key="5">
    <source>
        <dbReference type="ARBA" id="ARBA00022723"/>
    </source>
</evidence>
<dbReference type="GO" id="GO:0004519">
    <property type="term" value="F:endonuclease activity"/>
    <property type="evidence" value="ECO:0007669"/>
    <property type="project" value="UniProtKB-KW"/>
</dbReference>
<dbReference type="GO" id="GO:0006508">
    <property type="term" value="P:proteolysis"/>
    <property type="evidence" value="ECO:0007669"/>
    <property type="project" value="UniProtKB-KW"/>
</dbReference>
<evidence type="ECO:0000256" key="15">
    <source>
        <dbReference type="SAM" id="Coils"/>
    </source>
</evidence>
<evidence type="ECO:0000313" key="19">
    <source>
        <dbReference type="EMBL" id="OMO96556.1"/>
    </source>
</evidence>
<dbReference type="GO" id="GO:0003887">
    <property type="term" value="F:DNA-directed DNA polymerase activity"/>
    <property type="evidence" value="ECO:0007669"/>
    <property type="project" value="UniProtKB-KW"/>
</dbReference>
<dbReference type="Gene3D" id="3.30.420.10">
    <property type="entry name" value="Ribonuclease H-like superfamily/Ribonuclease H"/>
    <property type="match status" value="1"/>
</dbReference>
<sequence>MLTSIQNNITAHENRMSRKQKAMLNSAYMEPHRPSTAPLARSPIHPDLAQLLCKFQTVFDTPKGLPPQRFHDHHIHLQPGTGPINVRPYRYPHSQKSDMATIISEMLHEGIIRPSTSLFSSPVLLVKKKDGTWCFCVDYRALNDATVKDRFPIPTVDELLDELHGATVFSKIDLRAGYQQIRVAPEDIYKTAFKTSDGHYEFLVMPFGLTNALSTFQSAMNDLFRSHLRRSVLVFFDDILVYNPSWEAHLDHLSVVLDLLQTNQFYAKESKCTFGRSSIDYLGHIITGEGVKVDHSKIEAIVDWPTPSNLKALRGFLGLTGYYRKFVKGYAAIAAPLTNLLRKDQFLWDSTTSKTFQDLKLALTSTPVLRLPDFASPFCIEADASNIAVGAVLSQGGHPIAYFSKKLSPQMQFASAYVREMYAITEAVHKWRQYLLGRSFTIFTDQQSLRNLMTQTIQTPEQQKWLAKLLGFNYSIVYKPGRHNLAANALSRCPEPAAQYLATSSPVFSFLDSLRHYYATSETGQQLLNQGQQDSNMGYSISDGLLFYQGKIVIPEGHELQSQLLHEYHGTPTGGHAGISKTYSRLAAIFFWPQMRKSVHTFVQSCQICQQDISMDFITSLPPSNGKTTIWVIVDRLSKYAHFIALPSSVTAASLAELFSKEICKLHGVPRSIVSDRDSLFLSQFWKELFKLQDTSLKMSTAYHPQTDGQTEVLNRCLETYLRCFASDKPRLWSKFLHWAEWSYNTATHSATGFSPFEVVYGRPPPTIASYVIGQTKIAALEDSLLERQNILNELKTNLAHAQNRMKMQADRKHSEKSFSEGDWVVRRIGSVAYELKLPESAKIHPIFHVSLLKRCYGSPTDSFTPIPALSDDEKPILEPAEILERRKVSSGGIFSDQCLVQWKGLPVTEATWERLEDLKTLFPTFNLEDKVGLEGQSSVTITRPKRVRNAPQLNKYYEMSHK</sequence>
<dbReference type="InterPro" id="IPR043128">
    <property type="entry name" value="Rev_trsase/Diguanyl_cyclase"/>
</dbReference>
<keyword evidence="3" id="KW-0548">Nucleotidyltransferase</keyword>
<dbReference type="SUPFAM" id="SSF56672">
    <property type="entry name" value="DNA/RNA polymerases"/>
    <property type="match status" value="1"/>
</dbReference>
<dbReference type="EMBL" id="AWWV01007417">
    <property type="protein sequence ID" value="OMO96556.1"/>
    <property type="molecule type" value="Genomic_DNA"/>
</dbReference>
<evidence type="ECO:0000256" key="10">
    <source>
        <dbReference type="ARBA" id="ARBA00022908"/>
    </source>
</evidence>
<evidence type="ECO:0000256" key="1">
    <source>
        <dbReference type="ARBA" id="ARBA00022670"/>
    </source>
</evidence>
<dbReference type="PROSITE" id="PS50013">
    <property type="entry name" value="CHROMO_2"/>
    <property type="match status" value="1"/>
</dbReference>
<dbReference type="CDD" id="cd09274">
    <property type="entry name" value="RNase_HI_RT_Ty3"/>
    <property type="match status" value="1"/>
</dbReference>
<dbReference type="Proteomes" id="UP000188268">
    <property type="component" value="Unassembled WGS sequence"/>
</dbReference>
<dbReference type="GO" id="GO:0003677">
    <property type="term" value="F:DNA binding"/>
    <property type="evidence" value="ECO:0007669"/>
    <property type="project" value="UniProtKB-KW"/>
</dbReference>
<evidence type="ECO:0000256" key="11">
    <source>
        <dbReference type="ARBA" id="ARBA00022918"/>
    </source>
</evidence>
<keyword evidence="10" id="KW-0229">DNA integration</keyword>
<dbReference type="PROSITE" id="PS50878">
    <property type="entry name" value="RT_POL"/>
    <property type="match status" value="1"/>
</dbReference>
<dbReference type="InterPro" id="IPR000477">
    <property type="entry name" value="RT_dom"/>
</dbReference>
<evidence type="ECO:0000256" key="2">
    <source>
        <dbReference type="ARBA" id="ARBA00022679"/>
    </source>
</evidence>
<dbReference type="InterPro" id="IPR056924">
    <property type="entry name" value="SH3_Tf2-1"/>
</dbReference>
<proteinExistence type="predicted"/>
<dbReference type="Pfam" id="PF00385">
    <property type="entry name" value="Chromo"/>
    <property type="match status" value="1"/>
</dbReference>
<dbReference type="Pfam" id="PF00665">
    <property type="entry name" value="rve"/>
    <property type="match status" value="1"/>
</dbReference>
<evidence type="ECO:0000256" key="7">
    <source>
        <dbReference type="ARBA" id="ARBA00022759"/>
    </source>
</evidence>
<dbReference type="Gene3D" id="1.10.340.70">
    <property type="match status" value="1"/>
</dbReference>
<dbReference type="FunFam" id="3.30.70.270:FF:000020">
    <property type="entry name" value="Transposon Tf2-6 polyprotein-like Protein"/>
    <property type="match status" value="1"/>
</dbReference>
<keyword evidence="4" id="KW-0540">Nuclease</keyword>
<dbReference type="InterPro" id="IPR036397">
    <property type="entry name" value="RNaseH_sf"/>
</dbReference>
<dbReference type="InterPro" id="IPR000953">
    <property type="entry name" value="Chromo/chromo_shadow_dom"/>
</dbReference>
<dbReference type="InterPro" id="IPR001584">
    <property type="entry name" value="Integrase_cat-core"/>
</dbReference>
<keyword evidence="20" id="KW-1185">Reference proteome</keyword>
<keyword evidence="1" id="KW-0645">Protease</keyword>
<feature type="coiled-coil region" evidence="15">
    <location>
        <begin position="778"/>
        <end position="812"/>
    </location>
</feature>
<keyword evidence="14" id="KW-0233">DNA recombination</keyword>
<keyword evidence="6" id="KW-0064">Aspartyl protease</keyword>
<dbReference type="Gene3D" id="2.40.50.40">
    <property type="match status" value="1"/>
</dbReference>
<keyword evidence="7" id="KW-0255">Endonuclease</keyword>
<evidence type="ECO:0000256" key="6">
    <source>
        <dbReference type="ARBA" id="ARBA00022750"/>
    </source>
</evidence>
<dbReference type="FunFam" id="3.10.10.10:FF:000007">
    <property type="entry name" value="Retrovirus-related Pol polyprotein from transposon 17.6-like Protein"/>
    <property type="match status" value="1"/>
</dbReference>
<dbReference type="InterPro" id="IPR043502">
    <property type="entry name" value="DNA/RNA_pol_sf"/>
</dbReference>
<evidence type="ECO:0000256" key="9">
    <source>
        <dbReference type="ARBA" id="ARBA00022842"/>
    </source>
</evidence>
<evidence type="ECO:0000256" key="12">
    <source>
        <dbReference type="ARBA" id="ARBA00022932"/>
    </source>
</evidence>
<name>A0A1R3JNU7_COCAP</name>
<comment type="caution">
    <text evidence="19">The sequence shown here is derived from an EMBL/GenBank/DDBJ whole genome shotgun (WGS) entry which is preliminary data.</text>
</comment>
<dbReference type="AlphaFoldDB" id="A0A1R3JNU7"/>
<dbReference type="Gene3D" id="3.30.70.270">
    <property type="match status" value="2"/>
</dbReference>
<dbReference type="Pfam" id="PF00078">
    <property type="entry name" value="RVT_1"/>
    <property type="match status" value="1"/>
</dbReference>
<feature type="domain" description="Chromo" evidence="16">
    <location>
        <begin position="878"/>
        <end position="924"/>
    </location>
</feature>
<evidence type="ECO:0000259" key="18">
    <source>
        <dbReference type="PROSITE" id="PS50994"/>
    </source>
</evidence>
<evidence type="ECO:0000256" key="13">
    <source>
        <dbReference type="ARBA" id="ARBA00023125"/>
    </source>
</evidence>
<evidence type="ECO:0000256" key="4">
    <source>
        <dbReference type="ARBA" id="ARBA00022722"/>
    </source>
</evidence>
<dbReference type="GO" id="GO:0015074">
    <property type="term" value="P:DNA integration"/>
    <property type="evidence" value="ECO:0007669"/>
    <property type="project" value="UniProtKB-KW"/>
</dbReference>
<gene>
    <name evidence="19" type="ORF">CCACVL1_04895</name>
</gene>
<dbReference type="PANTHER" id="PTHR37984">
    <property type="entry name" value="PROTEIN CBG26694"/>
    <property type="match status" value="1"/>
</dbReference>
<dbReference type="GO" id="GO:0006310">
    <property type="term" value="P:DNA recombination"/>
    <property type="evidence" value="ECO:0007669"/>
    <property type="project" value="UniProtKB-KW"/>
</dbReference>
<evidence type="ECO:0000313" key="20">
    <source>
        <dbReference type="Proteomes" id="UP000188268"/>
    </source>
</evidence>
<dbReference type="InterPro" id="IPR041588">
    <property type="entry name" value="Integrase_H2C2"/>
</dbReference>
<reference evidence="19 20" key="1">
    <citation type="submission" date="2013-09" db="EMBL/GenBank/DDBJ databases">
        <title>Corchorus capsularis genome sequencing.</title>
        <authorList>
            <person name="Alam M."/>
            <person name="Haque M.S."/>
            <person name="Islam M.S."/>
            <person name="Emdad E.M."/>
            <person name="Islam M.M."/>
            <person name="Ahmed B."/>
            <person name="Halim A."/>
            <person name="Hossen Q.M.M."/>
            <person name="Hossain M.Z."/>
            <person name="Ahmed R."/>
            <person name="Khan M.M."/>
            <person name="Islam R."/>
            <person name="Rashid M.M."/>
            <person name="Khan S.A."/>
            <person name="Rahman M.S."/>
            <person name="Alam M."/>
        </authorList>
    </citation>
    <scope>NUCLEOTIDE SEQUENCE [LARGE SCALE GENOMIC DNA]</scope>
    <source>
        <strain evidence="20">cv. CVL-1</strain>
        <tissue evidence="19">Whole seedling</tissue>
    </source>
</reference>
<keyword evidence="11 19" id="KW-0695">RNA-directed DNA polymerase</keyword>
<dbReference type="Pfam" id="PF17917">
    <property type="entry name" value="RT_RNaseH"/>
    <property type="match status" value="1"/>
</dbReference>
<dbReference type="STRING" id="210143.A0A1R3JNU7"/>
<dbReference type="FunFam" id="1.10.340.70:FF:000001">
    <property type="entry name" value="Retrovirus-related Pol polyprotein from transposon gypsy-like Protein"/>
    <property type="match status" value="1"/>
</dbReference>
<dbReference type="GO" id="GO:0004190">
    <property type="term" value="F:aspartic-type endopeptidase activity"/>
    <property type="evidence" value="ECO:0007669"/>
    <property type="project" value="UniProtKB-KW"/>
</dbReference>
<keyword evidence="13" id="KW-0238">DNA-binding</keyword>
<evidence type="ECO:0000256" key="14">
    <source>
        <dbReference type="ARBA" id="ARBA00023172"/>
    </source>
</evidence>
<keyword evidence="5" id="KW-0479">Metal-binding</keyword>
<keyword evidence="2" id="KW-0808">Transferase</keyword>
<dbReference type="InterPro" id="IPR012337">
    <property type="entry name" value="RNaseH-like_sf"/>
</dbReference>
<dbReference type="GO" id="GO:0046872">
    <property type="term" value="F:metal ion binding"/>
    <property type="evidence" value="ECO:0007669"/>
    <property type="project" value="UniProtKB-KW"/>
</dbReference>
<dbReference type="InterPro" id="IPR050951">
    <property type="entry name" value="Retrovirus_Pol_polyprotein"/>
</dbReference>
<dbReference type="InterPro" id="IPR023780">
    <property type="entry name" value="Chromo_domain"/>
</dbReference>
<dbReference type="Pfam" id="PF17921">
    <property type="entry name" value="Integrase_H2C2"/>
    <property type="match status" value="1"/>
</dbReference>
<dbReference type="Gramene" id="OMO96556">
    <property type="protein sequence ID" value="OMO96556"/>
    <property type="gene ID" value="CCACVL1_04895"/>
</dbReference>
<organism evidence="19 20">
    <name type="scientific">Corchorus capsularis</name>
    <name type="common">Jute</name>
    <dbReference type="NCBI Taxonomy" id="210143"/>
    <lineage>
        <taxon>Eukaryota</taxon>
        <taxon>Viridiplantae</taxon>
        <taxon>Streptophyta</taxon>
        <taxon>Embryophyta</taxon>
        <taxon>Tracheophyta</taxon>
        <taxon>Spermatophyta</taxon>
        <taxon>Magnoliopsida</taxon>
        <taxon>eudicotyledons</taxon>
        <taxon>Gunneridae</taxon>
        <taxon>Pentapetalae</taxon>
        <taxon>rosids</taxon>
        <taxon>malvids</taxon>
        <taxon>Malvales</taxon>
        <taxon>Malvaceae</taxon>
        <taxon>Grewioideae</taxon>
        <taxon>Apeibeae</taxon>
        <taxon>Corchorus</taxon>
    </lineage>
</organism>
<protein>
    <submittedName>
        <fullName evidence="19">Reverse transcriptase</fullName>
    </submittedName>
</protein>
<evidence type="ECO:0000259" key="17">
    <source>
        <dbReference type="PROSITE" id="PS50878"/>
    </source>
</evidence>
<dbReference type="InterPro" id="IPR016197">
    <property type="entry name" value="Chromo-like_dom_sf"/>
</dbReference>
<dbReference type="OrthoDB" id="1738534at2759"/>
<keyword evidence="8" id="KW-0378">Hydrolase</keyword>
<dbReference type="GO" id="GO:0003964">
    <property type="term" value="F:RNA-directed DNA polymerase activity"/>
    <property type="evidence" value="ECO:0007669"/>
    <property type="project" value="UniProtKB-KW"/>
</dbReference>
<dbReference type="SUPFAM" id="SSF54160">
    <property type="entry name" value="Chromo domain-like"/>
    <property type="match status" value="1"/>
</dbReference>
<keyword evidence="15" id="KW-0175">Coiled coil</keyword>
<accession>A0A1R3JNU7</accession>
<dbReference type="PANTHER" id="PTHR37984:SF5">
    <property type="entry name" value="PROTEIN NYNRIN-LIKE"/>
    <property type="match status" value="1"/>
</dbReference>
<dbReference type="Gene3D" id="3.10.10.10">
    <property type="entry name" value="HIV Type 1 Reverse Transcriptase, subunit A, domain 1"/>
    <property type="match status" value="1"/>
</dbReference>
<dbReference type="PROSITE" id="PS50994">
    <property type="entry name" value="INTEGRASE"/>
    <property type="match status" value="1"/>
</dbReference>
<evidence type="ECO:0000256" key="3">
    <source>
        <dbReference type="ARBA" id="ARBA00022695"/>
    </source>
</evidence>
<evidence type="ECO:0000259" key="16">
    <source>
        <dbReference type="PROSITE" id="PS50013"/>
    </source>
</evidence>
<dbReference type="SUPFAM" id="SSF53098">
    <property type="entry name" value="Ribonuclease H-like"/>
    <property type="match status" value="1"/>
</dbReference>
<evidence type="ECO:0000256" key="8">
    <source>
        <dbReference type="ARBA" id="ARBA00022801"/>
    </source>
</evidence>
<dbReference type="CDD" id="cd01647">
    <property type="entry name" value="RT_LTR"/>
    <property type="match status" value="1"/>
</dbReference>
<feature type="domain" description="Integrase catalytic" evidence="18">
    <location>
        <begin position="603"/>
        <end position="764"/>
    </location>
</feature>